<dbReference type="Proteomes" id="UP000236161">
    <property type="component" value="Unassembled WGS sequence"/>
</dbReference>
<dbReference type="SUPFAM" id="SSF51197">
    <property type="entry name" value="Clavaminate synthase-like"/>
    <property type="match status" value="1"/>
</dbReference>
<evidence type="ECO:0000313" key="2">
    <source>
        <dbReference type="Proteomes" id="UP000236161"/>
    </source>
</evidence>
<gene>
    <name evidence="1" type="ORF">AXF42_Ash020977</name>
</gene>
<accession>A0A2H9ZZU4</accession>
<dbReference type="Gene3D" id="2.60.120.330">
    <property type="entry name" value="B-lactam Antibiotic, Isopenicillin N Synthase, Chain"/>
    <property type="match status" value="1"/>
</dbReference>
<dbReference type="STRING" id="1088818.A0A2H9ZZU4"/>
<dbReference type="PANTHER" id="PTHR48253">
    <property type="match status" value="1"/>
</dbReference>
<keyword evidence="2" id="KW-1185">Reference proteome</keyword>
<name>A0A2H9ZZU4_9ASPA</name>
<protein>
    <submittedName>
        <fullName evidence="1">Uncharacterized protein</fullName>
    </submittedName>
</protein>
<reference evidence="1 2" key="1">
    <citation type="journal article" date="2017" name="Nature">
        <title>The Apostasia genome and the evolution of orchids.</title>
        <authorList>
            <person name="Zhang G.Q."/>
            <person name="Liu K.W."/>
            <person name="Li Z."/>
            <person name="Lohaus R."/>
            <person name="Hsiao Y.Y."/>
            <person name="Niu S.C."/>
            <person name="Wang J.Y."/>
            <person name="Lin Y.C."/>
            <person name="Xu Q."/>
            <person name="Chen L.J."/>
            <person name="Yoshida K."/>
            <person name="Fujiwara S."/>
            <person name="Wang Z.W."/>
            <person name="Zhang Y.Q."/>
            <person name="Mitsuda N."/>
            <person name="Wang M."/>
            <person name="Liu G.H."/>
            <person name="Pecoraro L."/>
            <person name="Huang H.X."/>
            <person name="Xiao X.J."/>
            <person name="Lin M."/>
            <person name="Wu X.Y."/>
            <person name="Wu W.L."/>
            <person name="Chen Y.Y."/>
            <person name="Chang S.B."/>
            <person name="Sakamoto S."/>
            <person name="Ohme-Takagi M."/>
            <person name="Yagi M."/>
            <person name="Zeng S.J."/>
            <person name="Shen C.Y."/>
            <person name="Yeh C.M."/>
            <person name="Luo Y.B."/>
            <person name="Tsai W.C."/>
            <person name="Van de Peer Y."/>
            <person name="Liu Z.J."/>
        </authorList>
    </citation>
    <scope>NUCLEOTIDE SEQUENCE [LARGE SCALE GENOMIC DNA]</scope>
    <source>
        <strain evidence="2">cv. Shenzhen</strain>
        <tissue evidence="1">Stem</tissue>
    </source>
</reference>
<dbReference type="AlphaFoldDB" id="A0A2H9ZZU4"/>
<dbReference type="InterPro" id="IPR027443">
    <property type="entry name" value="IPNS-like_sf"/>
</dbReference>
<dbReference type="EMBL" id="KZ452167">
    <property type="protein sequence ID" value="PKA48803.1"/>
    <property type="molecule type" value="Genomic_DNA"/>
</dbReference>
<organism evidence="1 2">
    <name type="scientific">Apostasia shenzhenica</name>
    <dbReference type="NCBI Taxonomy" id="1088818"/>
    <lineage>
        <taxon>Eukaryota</taxon>
        <taxon>Viridiplantae</taxon>
        <taxon>Streptophyta</taxon>
        <taxon>Embryophyta</taxon>
        <taxon>Tracheophyta</taxon>
        <taxon>Spermatophyta</taxon>
        <taxon>Magnoliopsida</taxon>
        <taxon>Liliopsida</taxon>
        <taxon>Asparagales</taxon>
        <taxon>Orchidaceae</taxon>
        <taxon>Apostasioideae</taxon>
        <taxon>Apostasia</taxon>
    </lineage>
</organism>
<proteinExistence type="predicted"/>
<dbReference type="OrthoDB" id="438224at2759"/>
<sequence length="440" mass="49460">MGDGGEVFVPLEVRYSDLVVLSSPSAAASLSRKDLERIEAISDAVMKALGPSGPGLLSIAGVPKAPALRSALLPLARKLALLGNKERAQVLKIYLMVFRMVKECDFQDNGLGSDVPLKDPNRSVSSFAAQLNHPQILHQEPISSVFVDSKDERNNPHDLLGPQIHELDLLGYIFRELGLCMMELGLRLARVCDNLIGGRELEQSILDARTAKGRLIHYHSRLDNFILQNQNKRSKRSEPWGGSKFLPNEQPVCRNNRNRVLDLWQQWHYDYGIFTVLTSPLFLSSRDQEVCFSVASDQEFPSPDDHTYLRLFDSNHNRILLVKTSPESFIIQVGEAADILSKGRLHSTLHSVARPLETKNLSRETFVVFLQPPWDQVLSYPAYLNDAGEKNSDNIPLVEEILRNIPPLSSRLRDGMTFAEFSRETTKQYYGGSGTQSRRQ</sequence>
<dbReference type="PANTHER" id="PTHR48253:SF2">
    <property type="entry name" value="ISOPENICILLIN N SYNTHASE-LIKE FE(2+) 2OG DIOXYGENASE DOMAIN-CONTAINING PROTEIN"/>
    <property type="match status" value="1"/>
</dbReference>
<evidence type="ECO:0000313" key="1">
    <source>
        <dbReference type="EMBL" id="PKA48803.1"/>
    </source>
</evidence>